<reference evidence="2" key="1">
    <citation type="journal article" date="2010" name="J. Bacteriol.">
        <title>Characterization of the replication, transfer, and plasmid/lytic phage cycle of the Streptomyces plasmid-phage pZL12.</title>
        <authorList>
            <person name="Zhong L."/>
            <person name="Cheng Q."/>
            <person name="Tian X."/>
            <person name="Zhao L."/>
            <person name="Qin Z."/>
        </authorList>
    </citation>
    <scope>NUCLEOTIDE SEQUENCE</scope>
    <source>
        <strain evidence="2">W9</strain>
        <plasmid evidence="2">pCQ3</plasmid>
    </source>
</reference>
<evidence type="ECO:0000313" key="2">
    <source>
        <dbReference type="EMBL" id="ACX85532.1"/>
    </source>
</evidence>
<gene>
    <name evidence="2" type="ORF">pCQ3.31</name>
</gene>
<organism evidence="2">
    <name type="scientific">Streptomyces sp. W9</name>
    <dbReference type="NCBI Taxonomy" id="682410"/>
    <lineage>
        <taxon>Bacteria</taxon>
        <taxon>Bacillati</taxon>
        <taxon>Actinomycetota</taxon>
        <taxon>Actinomycetes</taxon>
        <taxon>Kitasatosporales</taxon>
        <taxon>Streptomycetaceae</taxon>
        <taxon>Streptomyces</taxon>
    </lineage>
</organism>
<geneLocation type="plasmid" evidence="2">
    <name>pCQ3</name>
</geneLocation>
<proteinExistence type="predicted"/>
<dbReference type="AlphaFoldDB" id="D0UZ80"/>
<keyword evidence="2" id="KW-0614">Plasmid</keyword>
<evidence type="ECO:0000256" key="1">
    <source>
        <dbReference type="SAM" id="MobiDB-lite"/>
    </source>
</evidence>
<sequence length="160" mass="17664">MPAPHTHPHPAPGHPMTPSKEGADARVLATALRTWATVSHHPTQQPIETARIQIRQPPNWEFAGTIPINHTQHQRLLSLLREDLAEHHPAHSTPERSADVINGLITELAVAGKTRLTTADLAAAAPRIGRSRTWIAEHINHLVDSGRLIETRKPDTFRIA</sequence>
<name>D0UZ80_9ACTN</name>
<feature type="region of interest" description="Disordered" evidence="1">
    <location>
        <begin position="1"/>
        <end position="23"/>
    </location>
</feature>
<dbReference type="EMBL" id="GQ983381">
    <property type="protein sequence ID" value="ACX85532.1"/>
    <property type="molecule type" value="Genomic_DNA"/>
</dbReference>
<accession>D0UZ80</accession>
<feature type="compositionally biased region" description="Pro residues" evidence="1">
    <location>
        <begin position="1"/>
        <end position="15"/>
    </location>
</feature>
<protein>
    <submittedName>
        <fullName evidence="2">PCQ3_31</fullName>
    </submittedName>
</protein>